<dbReference type="GO" id="GO:0003723">
    <property type="term" value="F:RNA binding"/>
    <property type="evidence" value="ECO:0007669"/>
    <property type="project" value="InterPro"/>
</dbReference>
<feature type="non-terminal residue" evidence="2">
    <location>
        <position position="1"/>
    </location>
</feature>
<dbReference type="EMBL" id="AUSU01000304">
    <property type="protein sequence ID" value="EPS73777.1"/>
    <property type="molecule type" value="Genomic_DNA"/>
</dbReference>
<dbReference type="Proteomes" id="UP000015453">
    <property type="component" value="Unassembled WGS sequence"/>
</dbReference>
<dbReference type="Gene3D" id="3.30.70.330">
    <property type="match status" value="1"/>
</dbReference>
<comment type="caution">
    <text evidence="2">The sequence shown here is derived from an EMBL/GenBank/DDBJ whole genome shotgun (WGS) entry which is preliminary data.</text>
</comment>
<dbReference type="AlphaFoldDB" id="S8EM73"/>
<feature type="domain" description="RRM" evidence="1">
    <location>
        <begin position="6"/>
        <end position="58"/>
    </location>
</feature>
<evidence type="ECO:0000259" key="1">
    <source>
        <dbReference type="Pfam" id="PF00076"/>
    </source>
</evidence>
<name>S8EM73_9LAMI</name>
<evidence type="ECO:0000313" key="3">
    <source>
        <dbReference type="Proteomes" id="UP000015453"/>
    </source>
</evidence>
<keyword evidence="3" id="KW-1185">Reference proteome</keyword>
<dbReference type="PANTHER" id="PTHR32343">
    <property type="entry name" value="SERINE/ARGININE-RICH SPLICING FACTOR"/>
    <property type="match status" value="1"/>
</dbReference>
<dbReference type="PANTHER" id="PTHR32343:SF26">
    <property type="entry name" value="RNA-BINDING (RRM_RBD_RNP MOTIFS) FAMILY PROTEIN"/>
    <property type="match status" value="1"/>
</dbReference>
<organism evidence="2 3">
    <name type="scientific">Genlisea aurea</name>
    <dbReference type="NCBI Taxonomy" id="192259"/>
    <lineage>
        <taxon>Eukaryota</taxon>
        <taxon>Viridiplantae</taxon>
        <taxon>Streptophyta</taxon>
        <taxon>Embryophyta</taxon>
        <taxon>Tracheophyta</taxon>
        <taxon>Spermatophyta</taxon>
        <taxon>Magnoliopsida</taxon>
        <taxon>eudicotyledons</taxon>
        <taxon>Gunneridae</taxon>
        <taxon>Pentapetalae</taxon>
        <taxon>asterids</taxon>
        <taxon>lamiids</taxon>
        <taxon>Lamiales</taxon>
        <taxon>Lentibulariaceae</taxon>
        <taxon>Genlisea</taxon>
    </lineage>
</organism>
<protein>
    <recommendedName>
        <fullName evidence="1">RRM domain-containing protein</fullName>
    </recommendedName>
</protein>
<gene>
    <name evidence="2" type="ORF">M569_00981</name>
</gene>
<evidence type="ECO:0000313" key="2">
    <source>
        <dbReference type="EMBL" id="EPS73777.1"/>
    </source>
</evidence>
<proteinExistence type="predicted"/>
<dbReference type="OrthoDB" id="7763451at2759"/>
<feature type="non-terminal residue" evidence="2">
    <location>
        <position position="188"/>
    </location>
</feature>
<dbReference type="InterPro" id="IPR000504">
    <property type="entry name" value="RRM_dom"/>
</dbReference>
<reference evidence="2 3" key="1">
    <citation type="journal article" date="2013" name="BMC Genomics">
        <title>The miniature genome of a carnivorous plant Genlisea aurea contains a low number of genes and short non-coding sequences.</title>
        <authorList>
            <person name="Leushkin E.V."/>
            <person name="Sutormin R.A."/>
            <person name="Nabieva E.R."/>
            <person name="Penin A.A."/>
            <person name="Kondrashov A.S."/>
            <person name="Logacheva M.D."/>
        </authorList>
    </citation>
    <scope>NUCLEOTIDE SEQUENCE [LARGE SCALE GENOMIC DNA]</scope>
</reference>
<accession>S8EM73</accession>
<dbReference type="Pfam" id="PF00076">
    <property type="entry name" value="RRM_1"/>
    <property type="match status" value="1"/>
</dbReference>
<dbReference type="InterPro" id="IPR035979">
    <property type="entry name" value="RBD_domain_sf"/>
</dbReference>
<dbReference type="InterPro" id="IPR012677">
    <property type="entry name" value="Nucleotide-bd_a/b_plait_sf"/>
</dbReference>
<dbReference type="SUPFAM" id="SSF54928">
    <property type="entry name" value="RNA-binding domain, RBD"/>
    <property type="match status" value="1"/>
</dbReference>
<sequence>GYTVEVANLASCVNERILREFLDFCGAIEHVEVVRNDEQPCKKAYVTFKNSHAMETAVLLSDSSSSSTADSTSVAKRMAGKGYVLGKDALGRAREFDESHQITARVAELSRKSGVSGKVSAGIELVKRADRTFDISNRSKSAAYAAGNAAVSAANYAASSSYFSKGALWVSGALSRASRVAADLGSHG</sequence>